<dbReference type="GO" id="GO:0005886">
    <property type="term" value="C:plasma membrane"/>
    <property type="evidence" value="ECO:0007669"/>
    <property type="project" value="UniProtKB-SubCell"/>
</dbReference>
<feature type="transmembrane region" description="Helical" evidence="6">
    <location>
        <begin position="12"/>
        <end position="31"/>
    </location>
</feature>
<sequence>MSDNHIRVWDIFVRLFHWILVAVIGFAWWSGEQGGDWMEWHKRCGYTVLGLVIFRVFWGFAGSAYARFNHFLYSPKATLAYVAAMLKGREPLYLSHNPLGGWAVVVLLLWCTLQAGTGLFANDDIFTEGPLAHLVGYDLSIEITRWHKLLFDGLLILVAVHIAAVAYHQLLRKEPLLQGMLTGKKPASHRANQAADRIVATETGVWLKALVLAAIAAASVWGLISL</sequence>
<keyword evidence="9" id="KW-1185">Reference proteome</keyword>
<keyword evidence="3 6" id="KW-0812">Transmembrane</keyword>
<keyword evidence="2" id="KW-1003">Cell membrane</keyword>
<accession>A0A9X2WEA8</accession>
<gene>
    <name evidence="8" type="ORF">NYR02_07315</name>
</gene>
<feature type="transmembrane region" description="Helical" evidence="6">
    <location>
        <begin position="149"/>
        <end position="170"/>
    </location>
</feature>
<dbReference type="AlphaFoldDB" id="A0A9X2WEA8"/>
<comment type="subcellular location">
    <subcellularLocation>
        <location evidence="1">Cell membrane</location>
        <topology evidence="1">Multi-pass membrane protein</topology>
    </subcellularLocation>
</comment>
<name>A0A9X2WEA8_9GAMM</name>
<dbReference type="PANTHER" id="PTHR30485">
    <property type="entry name" value="NI/FE-HYDROGENASE 1 B-TYPE CYTOCHROME SUBUNIT"/>
    <property type="match status" value="1"/>
</dbReference>
<evidence type="ECO:0000256" key="4">
    <source>
        <dbReference type="ARBA" id="ARBA00022989"/>
    </source>
</evidence>
<dbReference type="GO" id="GO:0020037">
    <property type="term" value="F:heme binding"/>
    <property type="evidence" value="ECO:0007669"/>
    <property type="project" value="TreeGrafter"/>
</dbReference>
<organism evidence="8 9">
    <name type="scientific">Thalassolituus pacificus</name>
    <dbReference type="NCBI Taxonomy" id="2975440"/>
    <lineage>
        <taxon>Bacteria</taxon>
        <taxon>Pseudomonadati</taxon>
        <taxon>Pseudomonadota</taxon>
        <taxon>Gammaproteobacteria</taxon>
        <taxon>Oceanospirillales</taxon>
        <taxon>Oceanospirillaceae</taxon>
        <taxon>Thalassolituus</taxon>
    </lineage>
</organism>
<dbReference type="InterPro" id="IPR051542">
    <property type="entry name" value="Hydrogenase_cytochrome"/>
</dbReference>
<protein>
    <submittedName>
        <fullName evidence="8">Cytochrome b/b6 domain-containing protein</fullName>
    </submittedName>
</protein>
<evidence type="ECO:0000256" key="3">
    <source>
        <dbReference type="ARBA" id="ARBA00022692"/>
    </source>
</evidence>
<feature type="transmembrane region" description="Helical" evidence="6">
    <location>
        <begin position="205"/>
        <end position="224"/>
    </location>
</feature>
<dbReference type="GO" id="GO:0009055">
    <property type="term" value="F:electron transfer activity"/>
    <property type="evidence" value="ECO:0007669"/>
    <property type="project" value="InterPro"/>
</dbReference>
<dbReference type="SUPFAM" id="SSF81342">
    <property type="entry name" value="Transmembrane di-heme cytochromes"/>
    <property type="match status" value="1"/>
</dbReference>
<dbReference type="EMBL" id="JAOANI010000015">
    <property type="protein sequence ID" value="MCT7358822.1"/>
    <property type="molecule type" value="Genomic_DNA"/>
</dbReference>
<comment type="caution">
    <text evidence="8">The sequence shown here is derived from an EMBL/GenBank/DDBJ whole genome shotgun (WGS) entry which is preliminary data.</text>
</comment>
<evidence type="ECO:0000256" key="1">
    <source>
        <dbReference type="ARBA" id="ARBA00004651"/>
    </source>
</evidence>
<feature type="transmembrane region" description="Helical" evidence="6">
    <location>
        <begin position="43"/>
        <end position="66"/>
    </location>
</feature>
<keyword evidence="5 6" id="KW-0472">Membrane</keyword>
<proteinExistence type="predicted"/>
<reference evidence="8" key="2">
    <citation type="submission" date="2022-08" db="EMBL/GenBank/DDBJ databases">
        <authorList>
            <person name="Dong C."/>
        </authorList>
    </citation>
    <scope>NUCLEOTIDE SEQUENCE</scope>
    <source>
        <strain evidence="8">59MF3M-4</strain>
    </source>
</reference>
<feature type="transmembrane region" description="Helical" evidence="6">
    <location>
        <begin position="99"/>
        <end position="121"/>
    </location>
</feature>
<evidence type="ECO:0000256" key="5">
    <source>
        <dbReference type="ARBA" id="ARBA00023136"/>
    </source>
</evidence>
<evidence type="ECO:0000256" key="2">
    <source>
        <dbReference type="ARBA" id="ARBA00022475"/>
    </source>
</evidence>
<evidence type="ECO:0000259" key="7">
    <source>
        <dbReference type="Pfam" id="PF01292"/>
    </source>
</evidence>
<dbReference type="InterPro" id="IPR016174">
    <property type="entry name" value="Di-haem_cyt_TM"/>
</dbReference>
<dbReference type="PANTHER" id="PTHR30485:SF2">
    <property type="entry name" value="BLL0597 PROTEIN"/>
    <property type="match status" value="1"/>
</dbReference>
<reference evidence="8" key="1">
    <citation type="journal article" date="2022" name="Front. Microbiol.">
        <title>Genome-based taxonomic rearrangement of Oceanobacter-related bacteria including the description of Thalassolituus hydrocarbonoclasticus sp. nov. and Thalassolituus pacificus sp. nov. and emended description of the genus Thalassolituus.</title>
        <authorList>
            <person name="Dong C."/>
            <person name="Wei L."/>
            <person name="Wang J."/>
            <person name="Lai Q."/>
            <person name="Huang Z."/>
            <person name="Shao Z."/>
        </authorList>
    </citation>
    <scope>NUCLEOTIDE SEQUENCE</scope>
    <source>
        <strain evidence="8">59MF3M-4</strain>
    </source>
</reference>
<feature type="domain" description="Cytochrome b561 bacterial/Ni-hydrogenase" evidence="7">
    <location>
        <begin position="8"/>
        <end position="183"/>
    </location>
</feature>
<evidence type="ECO:0000313" key="9">
    <source>
        <dbReference type="Proteomes" id="UP001147830"/>
    </source>
</evidence>
<evidence type="ECO:0000313" key="8">
    <source>
        <dbReference type="EMBL" id="MCT7358822.1"/>
    </source>
</evidence>
<dbReference type="InterPro" id="IPR011577">
    <property type="entry name" value="Cyt_b561_bac/Ni-Hgenase"/>
</dbReference>
<dbReference type="GO" id="GO:0022904">
    <property type="term" value="P:respiratory electron transport chain"/>
    <property type="evidence" value="ECO:0007669"/>
    <property type="project" value="InterPro"/>
</dbReference>
<dbReference type="Proteomes" id="UP001147830">
    <property type="component" value="Unassembled WGS sequence"/>
</dbReference>
<keyword evidence="4 6" id="KW-1133">Transmembrane helix</keyword>
<evidence type="ECO:0000256" key="6">
    <source>
        <dbReference type="SAM" id="Phobius"/>
    </source>
</evidence>
<dbReference type="RefSeq" id="WP_260975725.1">
    <property type="nucleotide sequence ID" value="NZ_JAOANI010000015.1"/>
</dbReference>
<dbReference type="Gene3D" id="1.20.950.20">
    <property type="entry name" value="Transmembrane di-heme cytochromes, Chain C"/>
    <property type="match status" value="1"/>
</dbReference>
<dbReference type="Pfam" id="PF01292">
    <property type="entry name" value="Ni_hydr_CYTB"/>
    <property type="match status" value="1"/>
</dbReference>